<reference evidence="3 4" key="2">
    <citation type="journal article" date="2017" name="Nature">
        <title>The Apostasia genome and the evolution of orchids.</title>
        <authorList>
            <person name="Zhang G.Q."/>
            <person name="Liu K.W."/>
            <person name="Li Z."/>
            <person name="Lohaus R."/>
            <person name="Hsiao Y.Y."/>
            <person name="Niu S.C."/>
            <person name="Wang J.Y."/>
            <person name="Lin Y.C."/>
            <person name="Xu Q."/>
            <person name="Chen L.J."/>
            <person name="Yoshida K."/>
            <person name="Fujiwara S."/>
            <person name="Wang Z.W."/>
            <person name="Zhang Y.Q."/>
            <person name="Mitsuda N."/>
            <person name="Wang M."/>
            <person name="Liu G.H."/>
            <person name="Pecoraro L."/>
            <person name="Huang H.X."/>
            <person name="Xiao X.J."/>
            <person name="Lin M."/>
            <person name="Wu X.Y."/>
            <person name="Wu W.L."/>
            <person name="Chen Y.Y."/>
            <person name="Chang S.B."/>
            <person name="Sakamoto S."/>
            <person name="Ohme-Takagi M."/>
            <person name="Yagi M."/>
            <person name="Zeng S.J."/>
            <person name="Shen C.Y."/>
            <person name="Yeh C.M."/>
            <person name="Luo Y.B."/>
            <person name="Tsai W.C."/>
            <person name="Van de Peer Y."/>
            <person name="Liu Z.J."/>
        </authorList>
    </citation>
    <scope>NUCLEOTIDE SEQUENCE [LARGE SCALE GENOMIC DNA]</scope>
    <source>
        <tissue evidence="3">The whole plant</tissue>
    </source>
</reference>
<gene>
    <name evidence="3" type="ORF">MA16_Dca018679</name>
</gene>
<sequence length="263" mass="30528">MTELGLGLCFHASFLPKSSFKGLYLPNSSFLRTPASVVARIEAVRCMNNAPMSYSKSGKKEHHLWMKRDTAGSGQKALHLVRIVSKLPNEKEVIHGALDKWTAWETEFPVVAAAKALEILRRRNQWLRIIQVSKWLLSKGQVLTMGTYDSLLLAFERDGRLKEAEELWRMILQRHTRSVSKRLFSRMISLYDHHHVSEKVVEVFADMEELGVRPDADTVKRVAVALGKLREFEKQKLVLMKYQNKWKYLHFNGERVRIRAEER</sequence>
<keyword evidence="1" id="KW-0677">Repeat</keyword>
<dbReference type="OrthoDB" id="2014168at2759"/>
<dbReference type="InterPro" id="IPR002885">
    <property type="entry name" value="PPR_rpt"/>
</dbReference>
<dbReference type="InterPro" id="IPR044646">
    <property type="entry name" value="EMB1417-like"/>
</dbReference>
<protein>
    <submittedName>
        <fullName evidence="3">Pentatricopeptide repeat-containing protein</fullName>
    </submittedName>
</protein>
<dbReference type="AlphaFoldDB" id="A0A2I0X1H8"/>
<dbReference type="Gene3D" id="1.25.40.10">
    <property type="entry name" value="Tetratricopeptide repeat domain"/>
    <property type="match status" value="1"/>
</dbReference>
<evidence type="ECO:0000313" key="3">
    <source>
        <dbReference type="EMBL" id="PKU81737.1"/>
    </source>
</evidence>
<keyword evidence="4" id="KW-1185">Reference proteome</keyword>
<dbReference type="EMBL" id="KZ502223">
    <property type="protein sequence ID" value="PKU81737.1"/>
    <property type="molecule type" value="Genomic_DNA"/>
</dbReference>
<name>A0A2I0X1H8_9ASPA</name>
<evidence type="ECO:0000256" key="1">
    <source>
        <dbReference type="ARBA" id="ARBA00022737"/>
    </source>
</evidence>
<organism evidence="3 4">
    <name type="scientific">Dendrobium catenatum</name>
    <dbReference type="NCBI Taxonomy" id="906689"/>
    <lineage>
        <taxon>Eukaryota</taxon>
        <taxon>Viridiplantae</taxon>
        <taxon>Streptophyta</taxon>
        <taxon>Embryophyta</taxon>
        <taxon>Tracheophyta</taxon>
        <taxon>Spermatophyta</taxon>
        <taxon>Magnoliopsida</taxon>
        <taxon>Liliopsida</taxon>
        <taxon>Asparagales</taxon>
        <taxon>Orchidaceae</taxon>
        <taxon>Epidendroideae</taxon>
        <taxon>Malaxideae</taxon>
        <taxon>Dendrobiinae</taxon>
        <taxon>Dendrobium</taxon>
    </lineage>
</organism>
<feature type="repeat" description="PPR" evidence="2">
    <location>
        <begin position="144"/>
        <end position="178"/>
    </location>
</feature>
<proteinExistence type="predicted"/>
<evidence type="ECO:0000256" key="2">
    <source>
        <dbReference type="PROSITE-ProRule" id="PRU00708"/>
    </source>
</evidence>
<dbReference type="PROSITE" id="PS51375">
    <property type="entry name" value="PPR"/>
    <property type="match status" value="1"/>
</dbReference>
<dbReference type="PANTHER" id="PTHR46782:SF2">
    <property type="entry name" value="OS07G0545900 PROTEIN"/>
    <property type="match status" value="1"/>
</dbReference>
<reference evidence="3 4" key="1">
    <citation type="journal article" date="2016" name="Sci. Rep.">
        <title>The Dendrobium catenatum Lindl. genome sequence provides insights into polysaccharide synthase, floral development and adaptive evolution.</title>
        <authorList>
            <person name="Zhang G.Q."/>
            <person name="Xu Q."/>
            <person name="Bian C."/>
            <person name="Tsai W.C."/>
            <person name="Yeh C.M."/>
            <person name="Liu K.W."/>
            <person name="Yoshida K."/>
            <person name="Zhang L.S."/>
            <person name="Chang S.B."/>
            <person name="Chen F."/>
            <person name="Shi Y."/>
            <person name="Su Y.Y."/>
            <person name="Zhang Y.Q."/>
            <person name="Chen L.J."/>
            <person name="Yin Y."/>
            <person name="Lin M."/>
            <person name="Huang H."/>
            <person name="Deng H."/>
            <person name="Wang Z.W."/>
            <person name="Zhu S.L."/>
            <person name="Zhao X."/>
            <person name="Deng C."/>
            <person name="Niu S.C."/>
            <person name="Huang J."/>
            <person name="Wang M."/>
            <person name="Liu G.H."/>
            <person name="Yang H.J."/>
            <person name="Xiao X.J."/>
            <person name="Hsiao Y.Y."/>
            <person name="Wu W.L."/>
            <person name="Chen Y.Y."/>
            <person name="Mitsuda N."/>
            <person name="Ohme-Takagi M."/>
            <person name="Luo Y.B."/>
            <person name="Van de Peer Y."/>
            <person name="Liu Z.J."/>
        </authorList>
    </citation>
    <scope>NUCLEOTIDE SEQUENCE [LARGE SCALE GENOMIC DNA]</scope>
    <source>
        <tissue evidence="3">The whole plant</tissue>
    </source>
</reference>
<accession>A0A2I0X1H8</accession>
<evidence type="ECO:0000313" key="4">
    <source>
        <dbReference type="Proteomes" id="UP000233837"/>
    </source>
</evidence>
<dbReference type="PANTHER" id="PTHR46782">
    <property type="entry name" value="OS01G0757700 PROTEIN"/>
    <property type="match status" value="1"/>
</dbReference>
<dbReference type="InterPro" id="IPR011990">
    <property type="entry name" value="TPR-like_helical_dom_sf"/>
</dbReference>
<dbReference type="Proteomes" id="UP000233837">
    <property type="component" value="Unassembled WGS sequence"/>
</dbReference>